<name>A0AAW2XUA1_9LAMI</name>
<dbReference type="PANTHER" id="PTHR33116">
    <property type="entry name" value="REVERSE TRANSCRIPTASE ZINC-BINDING DOMAIN-CONTAINING PROTEIN-RELATED-RELATED"/>
    <property type="match status" value="1"/>
</dbReference>
<dbReference type="InterPro" id="IPR000477">
    <property type="entry name" value="RT_dom"/>
</dbReference>
<protein>
    <submittedName>
        <fullName evidence="2">Mitochondrial protein</fullName>
    </submittedName>
</protein>
<comment type="caution">
    <text evidence="2">The sequence shown here is derived from an EMBL/GenBank/DDBJ whole genome shotgun (WGS) entry which is preliminary data.</text>
</comment>
<proteinExistence type="predicted"/>
<reference evidence="2" key="1">
    <citation type="submission" date="2020-06" db="EMBL/GenBank/DDBJ databases">
        <authorList>
            <person name="Li T."/>
            <person name="Hu X."/>
            <person name="Zhang T."/>
            <person name="Song X."/>
            <person name="Zhang H."/>
            <person name="Dai N."/>
            <person name="Sheng W."/>
            <person name="Hou X."/>
            <person name="Wei L."/>
        </authorList>
    </citation>
    <scope>NUCLEOTIDE SEQUENCE</scope>
    <source>
        <strain evidence="2">KEN1</strain>
        <tissue evidence="2">Leaf</tissue>
    </source>
</reference>
<evidence type="ECO:0000313" key="2">
    <source>
        <dbReference type="EMBL" id="KAL0457145.1"/>
    </source>
</evidence>
<dbReference type="PANTHER" id="PTHR33116:SF86">
    <property type="entry name" value="REVERSE TRANSCRIPTASE DOMAIN-CONTAINING PROTEIN"/>
    <property type="match status" value="1"/>
</dbReference>
<evidence type="ECO:0000259" key="1">
    <source>
        <dbReference type="PROSITE" id="PS50878"/>
    </source>
</evidence>
<dbReference type="EMBL" id="JACGWN010000003">
    <property type="protein sequence ID" value="KAL0457145.1"/>
    <property type="molecule type" value="Genomic_DNA"/>
</dbReference>
<dbReference type="PROSITE" id="PS50878">
    <property type="entry name" value="RT_POL"/>
    <property type="match status" value="1"/>
</dbReference>
<sequence>MQPYSESEVARALSQMAALKSSGPDRGTQFGRIVPEWGLRQGDPISPYLFLLCTESFSSLLQRAEADGHIRGVSICRRAPSISHLLFTDDTLIFSRASQADSRAILAVLDTYRRASEQEINLQKSSVGFSRNTPREVRLQLAVDLNIRVKNRMELYLGLPSKVARSKRDLFATIKDRVWGRITGWNEKWLSQAGKEILIKAVIQAIPSYAMGYFKLPITLLSEIQGLIARF</sequence>
<organism evidence="2">
    <name type="scientific">Sesamum latifolium</name>
    <dbReference type="NCBI Taxonomy" id="2727402"/>
    <lineage>
        <taxon>Eukaryota</taxon>
        <taxon>Viridiplantae</taxon>
        <taxon>Streptophyta</taxon>
        <taxon>Embryophyta</taxon>
        <taxon>Tracheophyta</taxon>
        <taxon>Spermatophyta</taxon>
        <taxon>Magnoliopsida</taxon>
        <taxon>eudicotyledons</taxon>
        <taxon>Gunneridae</taxon>
        <taxon>Pentapetalae</taxon>
        <taxon>asterids</taxon>
        <taxon>lamiids</taxon>
        <taxon>Lamiales</taxon>
        <taxon>Pedaliaceae</taxon>
        <taxon>Sesamum</taxon>
    </lineage>
</organism>
<dbReference type="AlphaFoldDB" id="A0AAW2XUA1"/>
<feature type="domain" description="Reverse transcriptase" evidence="1">
    <location>
        <begin position="1"/>
        <end position="161"/>
    </location>
</feature>
<dbReference type="Pfam" id="PF00078">
    <property type="entry name" value="RVT_1"/>
    <property type="match status" value="1"/>
</dbReference>
<gene>
    <name evidence="2" type="ORF">Slati_1053700</name>
</gene>
<reference evidence="2" key="2">
    <citation type="journal article" date="2024" name="Plant">
        <title>Genomic evolution and insights into agronomic trait innovations of Sesamum species.</title>
        <authorList>
            <person name="Miao H."/>
            <person name="Wang L."/>
            <person name="Qu L."/>
            <person name="Liu H."/>
            <person name="Sun Y."/>
            <person name="Le M."/>
            <person name="Wang Q."/>
            <person name="Wei S."/>
            <person name="Zheng Y."/>
            <person name="Lin W."/>
            <person name="Duan Y."/>
            <person name="Cao H."/>
            <person name="Xiong S."/>
            <person name="Wang X."/>
            <person name="Wei L."/>
            <person name="Li C."/>
            <person name="Ma Q."/>
            <person name="Ju M."/>
            <person name="Zhao R."/>
            <person name="Li G."/>
            <person name="Mu C."/>
            <person name="Tian Q."/>
            <person name="Mei H."/>
            <person name="Zhang T."/>
            <person name="Gao T."/>
            <person name="Zhang H."/>
        </authorList>
    </citation>
    <scope>NUCLEOTIDE SEQUENCE</scope>
    <source>
        <strain evidence="2">KEN1</strain>
    </source>
</reference>
<accession>A0AAW2XUA1</accession>